<gene>
    <name evidence="2" type="ORF">MuYL_4096</name>
</gene>
<dbReference type="AlphaFoldDB" id="A0A223P2C5"/>
<reference evidence="2 3" key="1">
    <citation type="submission" date="2017-08" db="EMBL/GenBank/DDBJ databases">
        <title>Complete genome sequence of Mucilaginibacter sp. strain BJC16-A31.</title>
        <authorList>
            <consortium name="Henan University of Science and Technology"/>
            <person name="You X."/>
        </authorList>
    </citation>
    <scope>NUCLEOTIDE SEQUENCE [LARGE SCALE GENOMIC DNA]</scope>
    <source>
        <strain evidence="2 3">BJC16-A31</strain>
    </source>
</reference>
<name>A0A223P2C5_9SPHI</name>
<keyword evidence="1" id="KW-0472">Membrane</keyword>
<feature type="transmembrane region" description="Helical" evidence="1">
    <location>
        <begin position="66"/>
        <end position="96"/>
    </location>
</feature>
<evidence type="ECO:0000313" key="2">
    <source>
        <dbReference type="EMBL" id="ASU35981.1"/>
    </source>
</evidence>
<evidence type="ECO:0008006" key="4">
    <source>
        <dbReference type="Google" id="ProtNLM"/>
    </source>
</evidence>
<proteinExistence type="predicted"/>
<feature type="transmembrane region" description="Helical" evidence="1">
    <location>
        <begin position="108"/>
        <end position="126"/>
    </location>
</feature>
<keyword evidence="1" id="KW-1133">Transmembrane helix</keyword>
<dbReference type="OrthoDB" id="1402360at2"/>
<protein>
    <recommendedName>
        <fullName evidence="4">Glycosyltransferase RgtA/B/C/D-like domain-containing protein</fullName>
    </recommendedName>
</protein>
<dbReference type="RefSeq" id="WP_094572069.1">
    <property type="nucleotide sequence ID" value="NZ_CP022743.1"/>
</dbReference>
<organism evidence="2 3">
    <name type="scientific">Mucilaginibacter xinganensis</name>
    <dbReference type="NCBI Taxonomy" id="1234841"/>
    <lineage>
        <taxon>Bacteria</taxon>
        <taxon>Pseudomonadati</taxon>
        <taxon>Bacteroidota</taxon>
        <taxon>Sphingobacteriia</taxon>
        <taxon>Sphingobacteriales</taxon>
        <taxon>Sphingobacteriaceae</taxon>
        <taxon>Mucilaginibacter</taxon>
    </lineage>
</organism>
<sequence length="521" mass="59527">MRNQSKYLLLITILLAVYYLVLGIYLNGLGYFSQEAMFYVEKTMIVLHGSGNRLKVMGLTAPMLPFYMSFIFSSISTILAPVIASALCTAILFFLIGRAVLNRAKDDVYLFVLLIIFILHPGILYAACSGKSIALVLVFFFMFFFNLLKFYRSNTTFHVSLASISLVLLIFCDYKFIWLTLFFIPLVLSITVKSLNLGEQESIFRLFISFNNPSLRRKLVNKTFALYIILFVLPLACIICYKLLNLTHAQDLNYFSESPYATWTVLSDKLSFAQLSTGTVYQIPETSILISARVLLFCPLILVAIFLFKNSMYQVLTILTPFAFIEFLHIKYDKVFLVQEYYLIFVVLALLCILYKAQTIKNQTVLKALVALLALVQVYTGYIFMKNSSIAEEQNFITVLFNRAADTHQDENKDLADYISKLPDGTRVLADDAIAFPIVALTKDKDGLQKLTLPYQSQFLSAIEAPDKYDDYILLATEKNEVSGFTQLNNRYVPVIKKSNSALKLHRVYETHDWILYKVYD</sequence>
<feature type="transmembrane region" description="Helical" evidence="1">
    <location>
        <begin position="224"/>
        <end position="244"/>
    </location>
</feature>
<dbReference type="KEGG" id="muc:MuYL_4096"/>
<feature type="transmembrane region" description="Helical" evidence="1">
    <location>
        <begin position="132"/>
        <end position="148"/>
    </location>
</feature>
<feature type="transmembrane region" description="Helical" evidence="1">
    <location>
        <begin position="364"/>
        <end position="385"/>
    </location>
</feature>
<evidence type="ECO:0000313" key="3">
    <source>
        <dbReference type="Proteomes" id="UP000215002"/>
    </source>
</evidence>
<dbReference type="EMBL" id="CP022743">
    <property type="protein sequence ID" value="ASU35981.1"/>
    <property type="molecule type" value="Genomic_DNA"/>
</dbReference>
<evidence type="ECO:0000256" key="1">
    <source>
        <dbReference type="SAM" id="Phobius"/>
    </source>
</evidence>
<dbReference type="Proteomes" id="UP000215002">
    <property type="component" value="Chromosome"/>
</dbReference>
<keyword evidence="1" id="KW-0812">Transmembrane</keyword>
<accession>A0A223P2C5</accession>
<feature type="transmembrane region" description="Helical" evidence="1">
    <location>
        <begin position="288"/>
        <end position="308"/>
    </location>
</feature>
<feature type="transmembrane region" description="Helical" evidence="1">
    <location>
        <begin position="338"/>
        <end position="357"/>
    </location>
</feature>
<feature type="transmembrane region" description="Helical" evidence="1">
    <location>
        <begin position="7"/>
        <end position="26"/>
    </location>
</feature>
<keyword evidence="3" id="KW-1185">Reference proteome</keyword>